<organism evidence="3">
    <name type="scientific">Sesamum radiatum</name>
    <name type="common">Black benniseed</name>
    <dbReference type="NCBI Taxonomy" id="300843"/>
    <lineage>
        <taxon>Eukaryota</taxon>
        <taxon>Viridiplantae</taxon>
        <taxon>Streptophyta</taxon>
        <taxon>Embryophyta</taxon>
        <taxon>Tracheophyta</taxon>
        <taxon>Spermatophyta</taxon>
        <taxon>Magnoliopsida</taxon>
        <taxon>eudicotyledons</taxon>
        <taxon>Gunneridae</taxon>
        <taxon>Pentapetalae</taxon>
        <taxon>asterids</taxon>
        <taxon>lamiids</taxon>
        <taxon>Lamiales</taxon>
        <taxon>Pedaliaceae</taxon>
        <taxon>Sesamum</taxon>
    </lineage>
</organism>
<keyword evidence="1" id="KW-0812">Transmembrane</keyword>
<evidence type="ECO:0000313" key="3">
    <source>
        <dbReference type="EMBL" id="KAL0373338.1"/>
    </source>
</evidence>
<reference evidence="3" key="2">
    <citation type="journal article" date="2024" name="Plant">
        <title>Genomic evolution and insights into agronomic trait innovations of Sesamum species.</title>
        <authorList>
            <person name="Miao H."/>
            <person name="Wang L."/>
            <person name="Qu L."/>
            <person name="Liu H."/>
            <person name="Sun Y."/>
            <person name="Le M."/>
            <person name="Wang Q."/>
            <person name="Wei S."/>
            <person name="Zheng Y."/>
            <person name="Lin W."/>
            <person name="Duan Y."/>
            <person name="Cao H."/>
            <person name="Xiong S."/>
            <person name="Wang X."/>
            <person name="Wei L."/>
            <person name="Li C."/>
            <person name="Ma Q."/>
            <person name="Ju M."/>
            <person name="Zhao R."/>
            <person name="Li G."/>
            <person name="Mu C."/>
            <person name="Tian Q."/>
            <person name="Mei H."/>
            <person name="Zhang T."/>
            <person name="Gao T."/>
            <person name="Zhang H."/>
        </authorList>
    </citation>
    <scope>NUCLEOTIDE SEQUENCE</scope>
    <source>
        <strain evidence="3">G02</strain>
    </source>
</reference>
<feature type="transmembrane region" description="Helical" evidence="1">
    <location>
        <begin position="6"/>
        <end position="26"/>
    </location>
</feature>
<dbReference type="Pfam" id="PF07727">
    <property type="entry name" value="RVT_2"/>
    <property type="match status" value="1"/>
</dbReference>
<gene>
    <name evidence="3" type="ORF">Sradi_3249500</name>
</gene>
<keyword evidence="1" id="KW-1133">Transmembrane helix</keyword>
<dbReference type="EMBL" id="JACGWJ010000014">
    <property type="protein sequence ID" value="KAL0373338.1"/>
    <property type="molecule type" value="Genomic_DNA"/>
</dbReference>
<evidence type="ECO:0000256" key="1">
    <source>
        <dbReference type="SAM" id="Phobius"/>
    </source>
</evidence>
<dbReference type="InterPro" id="IPR013103">
    <property type="entry name" value="RVT_2"/>
</dbReference>
<dbReference type="AlphaFoldDB" id="A0AAW2R0Z2"/>
<feature type="non-terminal residue" evidence="3">
    <location>
        <position position="1"/>
    </location>
</feature>
<reference evidence="3" key="1">
    <citation type="submission" date="2020-06" db="EMBL/GenBank/DDBJ databases">
        <authorList>
            <person name="Li T."/>
            <person name="Hu X."/>
            <person name="Zhang T."/>
            <person name="Song X."/>
            <person name="Zhang H."/>
            <person name="Dai N."/>
            <person name="Sheng W."/>
            <person name="Hou X."/>
            <person name="Wei L."/>
        </authorList>
    </citation>
    <scope>NUCLEOTIDE SEQUENCE</scope>
    <source>
        <strain evidence="3">G02</strain>
        <tissue evidence="3">Leaf</tissue>
    </source>
</reference>
<name>A0AAW2R0Z2_SESRA</name>
<comment type="caution">
    <text evidence="3">The sequence shown here is derived from an EMBL/GenBank/DDBJ whole genome shotgun (WGS) entry which is preliminary data.</text>
</comment>
<evidence type="ECO:0000259" key="2">
    <source>
        <dbReference type="Pfam" id="PF07727"/>
    </source>
</evidence>
<keyword evidence="1" id="KW-0472">Membrane</keyword>
<feature type="domain" description="Reverse transcriptase Ty1/copia-type" evidence="2">
    <location>
        <begin position="10"/>
        <end position="76"/>
    </location>
</feature>
<protein>
    <submittedName>
        <fullName evidence="3">Retrovirus-related Pol polyprotein from transposon TNT 1-94</fullName>
    </submittedName>
</protein>
<proteinExistence type="predicted"/>
<accession>A0AAW2R0Z2</accession>
<sequence>RNLIPIAMVMAKSICFLLAIAVWYNYEIRQMDVKITFLNGFVEKEILIDQPEGFTSIGEEQKVCRLQRSIYDLKQDFRS</sequence>